<dbReference type="InterPro" id="IPR041664">
    <property type="entry name" value="AAA_16"/>
</dbReference>
<dbReference type="AlphaFoldDB" id="C7QAL5"/>
<dbReference type="GO" id="GO:0004016">
    <property type="term" value="F:adenylate cyclase activity"/>
    <property type="evidence" value="ECO:0007669"/>
    <property type="project" value="TreeGrafter"/>
</dbReference>
<dbReference type="GO" id="GO:0003677">
    <property type="term" value="F:DNA binding"/>
    <property type="evidence" value="ECO:0007669"/>
    <property type="project" value="InterPro"/>
</dbReference>
<dbReference type="PRINTS" id="PR00038">
    <property type="entry name" value="HTHLUXR"/>
</dbReference>
<dbReference type="PROSITE" id="PS50043">
    <property type="entry name" value="HTH_LUXR_2"/>
    <property type="match status" value="1"/>
</dbReference>
<name>C7QAL5_CATAD</name>
<dbReference type="OrthoDB" id="134933at2"/>
<sequence>MSDSPSISSAGTRDREGLFVGRADERRRLAECAGRVRNGDAWLAVVEGEAGIGKSTLVRHLASTLSDFTILSAIGDQSETEFPGGVCGQLTQRVDREVLSSFPLLADAASAGLPPHAIGGQLLLLLGALQEARGPVAVIVDDVQWADALSMQTLGFVLRRLWADRVLVVMVTRSDQDNVSEMDRLIRSLERTVHLKVGGLDDSEVAELVKGLTDAPPTPPLIRRLRAYAHGHPLYVRTVLSEVPVETLRDDALDRWPVPRSLLVGIKDQMDRLPPESVELLEAMAVLDTRLPLATVAQLTQLADPARALGPALSAGLAVWWPTESQSPVALVHALQRDAVYDAIDPERRRALHAGAAALVGPAASWAHRVAAADSVDAALAAELEASAMGEAATGRNALAATRLLWASALSESREDRERRLLTACAQSLVTMQPVAAAKLRAEVEDCAPGALRSCVLGGLDMLDNRLVEAEARLAEAWEQARTDPGSGWLAVLAGTFLTVLMMRNVRGAETAAVAAQTLAVGDLDPATTDFTRAVMATGRMWDQGPRVALADLGHLPAEASAATNHQLDTLATRGVMRLFLGDLEAARRDLALVARRDQQGAGSRLSQFSLSLLAVADYLSGDWTASQSAAEQALAIVAVQGNVLGDAAAEFAAVCVHAGSGRWDDARRHVDTLSHLTQMIGTPVELVYGVLAEATVAQARADYGAMLRALRPALDDRDRADAGGEVRVRYEPFWLWQQSLLVEGLVGTEQLDHAARALDELRARHDGTGYLEVVVARLAGRLAEAQGRPRDALKIYEKVLSQTPDPTNPSASAPLHQAMLEQAHGRLLAATGAAPRREAARWLRTAHDRFSTLRATPFLERCEADLSAIGLAAPAGTATRVLALTEREMSVAYLIADGRTNREAAAELYVSPKAVEYHLSNIYAKLGISSRRQLAEALRTQQPPPSGRPDAD</sequence>
<dbReference type="CDD" id="cd06170">
    <property type="entry name" value="LuxR_C_like"/>
    <property type="match status" value="1"/>
</dbReference>
<gene>
    <name evidence="4" type="ordered locus">Caci_3610</name>
</gene>
<dbReference type="PANTHER" id="PTHR16305">
    <property type="entry name" value="TESTICULAR SOLUBLE ADENYLYL CYCLASE"/>
    <property type="match status" value="1"/>
</dbReference>
<dbReference type="Pfam" id="PF13191">
    <property type="entry name" value="AAA_16"/>
    <property type="match status" value="1"/>
</dbReference>
<dbReference type="GO" id="GO:0006355">
    <property type="term" value="P:regulation of DNA-templated transcription"/>
    <property type="evidence" value="ECO:0007669"/>
    <property type="project" value="InterPro"/>
</dbReference>
<protein>
    <submittedName>
        <fullName evidence="4">Transcriptional regulator, LuxR family</fullName>
    </submittedName>
</protein>
<dbReference type="Pfam" id="PF00196">
    <property type="entry name" value="GerE"/>
    <property type="match status" value="1"/>
</dbReference>
<feature type="domain" description="HTH luxR-type" evidence="3">
    <location>
        <begin position="878"/>
        <end position="943"/>
    </location>
</feature>
<dbReference type="KEGG" id="cai:Caci_3610"/>
<dbReference type="Gene3D" id="1.10.10.10">
    <property type="entry name" value="Winged helix-like DNA-binding domain superfamily/Winged helix DNA-binding domain"/>
    <property type="match status" value="1"/>
</dbReference>
<keyword evidence="5" id="KW-1185">Reference proteome</keyword>
<dbReference type="Gene3D" id="3.40.50.300">
    <property type="entry name" value="P-loop containing nucleotide triphosphate hydrolases"/>
    <property type="match status" value="1"/>
</dbReference>
<keyword evidence="2" id="KW-0067">ATP-binding</keyword>
<dbReference type="eggNOG" id="COG0457">
    <property type="taxonomic scope" value="Bacteria"/>
</dbReference>
<dbReference type="STRING" id="479433.Caci_3610"/>
<dbReference type="eggNOG" id="COG2197">
    <property type="taxonomic scope" value="Bacteria"/>
</dbReference>
<dbReference type="SUPFAM" id="SSF48452">
    <property type="entry name" value="TPR-like"/>
    <property type="match status" value="1"/>
</dbReference>
<dbReference type="RefSeq" id="WP_015792243.1">
    <property type="nucleotide sequence ID" value="NC_013131.1"/>
</dbReference>
<organism evidence="4 5">
    <name type="scientific">Catenulispora acidiphila (strain DSM 44928 / JCM 14897 / NBRC 102108 / NRRL B-24433 / ID139908)</name>
    <dbReference type="NCBI Taxonomy" id="479433"/>
    <lineage>
        <taxon>Bacteria</taxon>
        <taxon>Bacillati</taxon>
        <taxon>Actinomycetota</taxon>
        <taxon>Actinomycetes</taxon>
        <taxon>Catenulisporales</taxon>
        <taxon>Catenulisporaceae</taxon>
        <taxon>Catenulispora</taxon>
    </lineage>
</organism>
<dbReference type="GO" id="GO:0005737">
    <property type="term" value="C:cytoplasm"/>
    <property type="evidence" value="ECO:0007669"/>
    <property type="project" value="TreeGrafter"/>
</dbReference>
<dbReference type="PANTHER" id="PTHR16305:SF35">
    <property type="entry name" value="TRANSCRIPTIONAL ACTIVATOR DOMAIN"/>
    <property type="match status" value="1"/>
</dbReference>
<dbReference type="Proteomes" id="UP000000851">
    <property type="component" value="Chromosome"/>
</dbReference>
<dbReference type="InterPro" id="IPR036388">
    <property type="entry name" value="WH-like_DNA-bd_sf"/>
</dbReference>
<dbReference type="InterPro" id="IPR000792">
    <property type="entry name" value="Tscrpt_reg_LuxR_C"/>
</dbReference>
<dbReference type="Gene3D" id="1.25.40.10">
    <property type="entry name" value="Tetratricopeptide repeat domain"/>
    <property type="match status" value="1"/>
</dbReference>
<keyword evidence="1" id="KW-0547">Nucleotide-binding</keyword>
<evidence type="ECO:0000259" key="3">
    <source>
        <dbReference type="PROSITE" id="PS50043"/>
    </source>
</evidence>
<evidence type="ECO:0000256" key="1">
    <source>
        <dbReference type="ARBA" id="ARBA00022741"/>
    </source>
</evidence>
<dbReference type="SMART" id="SM00421">
    <property type="entry name" value="HTH_LUXR"/>
    <property type="match status" value="1"/>
</dbReference>
<dbReference type="InterPro" id="IPR011990">
    <property type="entry name" value="TPR-like_helical_dom_sf"/>
</dbReference>
<dbReference type="InParanoid" id="C7QAL5"/>
<accession>C7QAL5</accession>
<evidence type="ECO:0000313" key="4">
    <source>
        <dbReference type="EMBL" id="ACU72514.1"/>
    </source>
</evidence>
<dbReference type="InterPro" id="IPR016032">
    <property type="entry name" value="Sig_transdc_resp-reg_C-effctor"/>
</dbReference>
<proteinExistence type="predicted"/>
<dbReference type="InterPro" id="IPR027417">
    <property type="entry name" value="P-loop_NTPase"/>
</dbReference>
<dbReference type="eggNOG" id="COG3899">
    <property type="taxonomic scope" value="Bacteria"/>
</dbReference>
<evidence type="ECO:0000256" key="2">
    <source>
        <dbReference type="ARBA" id="ARBA00022840"/>
    </source>
</evidence>
<evidence type="ECO:0000313" key="5">
    <source>
        <dbReference type="Proteomes" id="UP000000851"/>
    </source>
</evidence>
<dbReference type="SUPFAM" id="SSF46894">
    <property type="entry name" value="C-terminal effector domain of the bipartite response regulators"/>
    <property type="match status" value="1"/>
</dbReference>
<dbReference type="EMBL" id="CP001700">
    <property type="protein sequence ID" value="ACU72514.1"/>
    <property type="molecule type" value="Genomic_DNA"/>
</dbReference>
<dbReference type="GO" id="GO:0005524">
    <property type="term" value="F:ATP binding"/>
    <property type="evidence" value="ECO:0007669"/>
    <property type="project" value="UniProtKB-KW"/>
</dbReference>
<reference evidence="4 5" key="1">
    <citation type="journal article" date="2009" name="Stand. Genomic Sci.">
        <title>Complete genome sequence of Catenulispora acidiphila type strain (ID 139908).</title>
        <authorList>
            <person name="Copeland A."/>
            <person name="Lapidus A."/>
            <person name="Glavina Del Rio T."/>
            <person name="Nolan M."/>
            <person name="Lucas S."/>
            <person name="Chen F."/>
            <person name="Tice H."/>
            <person name="Cheng J.F."/>
            <person name="Bruce D."/>
            <person name="Goodwin L."/>
            <person name="Pitluck S."/>
            <person name="Mikhailova N."/>
            <person name="Pati A."/>
            <person name="Ivanova N."/>
            <person name="Mavromatis K."/>
            <person name="Chen A."/>
            <person name="Palaniappan K."/>
            <person name="Chain P."/>
            <person name="Land M."/>
            <person name="Hauser L."/>
            <person name="Chang Y.J."/>
            <person name="Jeffries C.D."/>
            <person name="Chertkov O."/>
            <person name="Brettin T."/>
            <person name="Detter J.C."/>
            <person name="Han C."/>
            <person name="Ali Z."/>
            <person name="Tindall B.J."/>
            <person name="Goker M."/>
            <person name="Bristow J."/>
            <person name="Eisen J.A."/>
            <person name="Markowitz V."/>
            <person name="Hugenholtz P."/>
            <person name="Kyrpides N.C."/>
            <person name="Klenk H.P."/>
        </authorList>
    </citation>
    <scope>NUCLEOTIDE SEQUENCE [LARGE SCALE GENOMIC DNA]</scope>
    <source>
        <strain evidence="5">DSM 44928 / JCM 14897 / NBRC 102108 / NRRL B-24433 / ID139908</strain>
    </source>
</reference>
<dbReference type="SUPFAM" id="SSF52540">
    <property type="entry name" value="P-loop containing nucleoside triphosphate hydrolases"/>
    <property type="match status" value="1"/>
</dbReference>
<dbReference type="HOGENOM" id="CLU_006850_4_1_11"/>